<feature type="domain" description="AMP-dependent synthetase/ligase" evidence="5">
    <location>
        <begin position="6"/>
        <end position="237"/>
    </location>
</feature>
<dbReference type="GO" id="GO:0005783">
    <property type="term" value="C:endoplasmic reticulum"/>
    <property type="evidence" value="ECO:0007669"/>
    <property type="project" value="TreeGrafter"/>
</dbReference>
<keyword evidence="7" id="KW-1185">Reference proteome</keyword>
<dbReference type="Proteomes" id="UP000266841">
    <property type="component" value="Unassembled WGS sequence"/>
</dbReference>
<dbReference type="InterPro" id="IPR042099">
    <property type="entry name" value="ANL_N_sf"/>
</dbReference>
<protein>
    <recommendedName>
        <fullName evidence="5">AMP-dependent synthetase/ligase domain-containing protein</fullName>
    </recommendedName>
</protein>
<dbReference type="SUPFAM" id="SSF56801">
    <property type="entry name" value="Acetyl-CoA synthetase-like"/>
    <property type="match status" value="1"/>
</dbReference>
<dbReference type="OrthoDB" id="1700726at2759"/>
<comment type="similarity">
    <text evidence="1">Belongs to the ATP-dependent AMP-binding enzyme family.</text>
</comment>
<dbReference type="eggNOG" id="KOG1180">
    <property type="taxonomic scope" value="Eukaryota"/>
</dbReference>
<reference evidence="6 7" key="1">
    <citation type="journal article" date="2012" name="Genome Biol.">
        <title>Genome and low-iron response of an oceanic diatom adapted to chronic iron limitation.</title>
        <authorList>
            <person name="Lommer M."/>
            <person name="Specht M."/>
            <person name="Roy A.S."/>
            <person name="Kraemer L."/>
            <person name="Andreson R."/>
            <person name="Gutowska M.A."/>
            <person name="Wolf J."/>
            <person name="Bergner S.V."/>
            <person name="Schilhabel M.B."/>
            <person name="Klostermeier U.C."/>
            <person name="Beiko R.G."/>
            <person name="Rosenstiel P."/>
            <person name="Hippler M."/>
            <person name="Laroche J."/>
        </authorList>
    </citation>
    <scope>NUCLEOTIDE SEQUENCE [LARGE SCALE GENOMIC DNA]</scope>
    <source>
        <strain evidence="6 7">CCMP1005</strain>
    </source>
</reference>
<dbReference type="GO" id="GO:0016020">
    <property type="term" value="C:membrane"/>
    <property type="evidence" value="ECO:0007669"/>
    <property type="project" value="TreeGrafter"/>
</dbReference>
<dbReference type="PANTHER" id="PTHR43272:SF83">
    <property type="entry name" value="ACYL-COA SYNTHETASE LONG-CHAIN, ISOFORM J"/>
    <property type="match status" value="1"/>
</dbReference>
<evidence type="ECO:0000313" key="7">
    <source>
        <dbReference type="Proteomes" id="UP000266841"/>
    </source>
</evidence>
<dbReference type="EMBL" id="AGNL01048621">
    <property type="protein sequence ID" value="EJK45295.1"/>
    <property type="molecule type" value="Genomic_DNA"/>
</dbReference>
<keyword evidence="4" id="KW-0067">ATP-binding</keyword>
<dbReference type="Gene3D" id="3.40.50.12780">
    <property type="entry name" value="N-terminal domain of ligase-like"/>
    <property type="match status" value="1"/>
</dbReference>
<evidence type="ECO:0000259" key="5">
    <source>
        <dbReference type="Pfam" id="PF00501"/>
    </source>
</evidence>
<dbReference type="Pfam" id="PF00501">
    <property type="entry name" value="AMP-binding"/>
    <property type="match status" value="1"/>
</dbReference>
<evidence type="ECO:0000313" key="6">
    <source>
        <dbReference type="EMBL" id="EJK45295.1"/>
    </source>
</evidence>
<accession>K0R0T0</accession>
<dbReference type="AlphaFoldDB" id="K0R0T0"/>
<keyword evidence="2" id="KW-0436">Ligase</keyword>
<dbReference type="PANTHER" id="PTHR43272">
    <property type="entry name" value="LONG-CHAIN-FATTY-ACID--COA LIGASE"/>
    <property type="match status" value="1"/>
</dbReference>
<evidence type="ECO:0000256" key="1">
    <source>
        <dbReference type="ARBA" id="ARBA00006432"/>
    </source>
</evidence>
<dbReference type="GO" id="GO:0004467">
    <property type="term" value="F:long-chain fatty acid-CoA ligase activity"/>
    <property type="evidence" value="ECO:0007669"/>
    <property type="project" value="UniProtKB-ARBA"/>
</dbReference>
<organism evidence="6 7">
    <name type="scientific">Thalassiosira oceanica</name>
    <name type="common">Marine diatom</name>
    <dbReference type="NCBI Taxonomy" id="159749"/>
    <lineage>
        <taxon>Eukaryota</taxon>
        <taxon>Sar</taxon>
        <taxon>Stramenopiles</taxon>
        <taxon>Ochrophyta</taxon>
        <taxon>Bacillariophyta</taxon>
        <taxon>Coscinodiscophyceae</taxon>
        <taxon>Thalassiosirophycidae</taxon>
        <taxon>Thalassiosirales</taxon>
        <taxon>Thalassiosiraceae</taxon>
        <taxon>Thalassiosira</taxon>
    </lineage>
</organism>
<dbReference type="GO" id="GO:0005524">
    <property type="term" value="F:ATP binding"/>
    <property type="evidence" value="ECO:0007669"/>
    <property type="project" value="UniProtKB-KW"/>
</dbReference>
<proteinExistence type="inferred from homology"/>
<evidence type="ECO:0000256" key="4">
    <source>
        <dbReference type="ARBA" id="ARBA00022840"/>
    </source>
</evidence>
<keyword evidence="3" id="KW-0547">Nucleotide-binding</keyword>
<name>K0R0T0_THAOC</name>
<sequence length="419" mass="45899">MVADILNENDVYLAYLPAAHIFELVGEFSCFGCGVCLCYADPKTLTATGSYPVGALEAYKPTVMVAVPKIWDIIKKGVQAKIAGESKVKQYLVNTAFETRARARKMGFDTPLFKALVFKKFAKVVGGRLRFAVSGGGPLNADVQGFIATCFGIPFGQGYGLTETCAGLTLQDLDDDRVGIAGVPIPCVEVKVISCPEINDKAGLPYLSSDRKDVNGKPIFGRGEVCVRGANVGLGYYMMPEKTKEEFGDDGWFHTGDIGQFAADGSVQIVDRKKNLVKLKGGEYIAIENMEMTYGNNRFVDAKEGGICCYGDGDMDRPVALMQLNKVVVMNWAKEKGINEDFEAIKKSKELYDVVMKEMEAEHKANGLARNEKLITIAFVTDPWTPENGCLTAANKLQRRAVIERHAALFEEVREKGIF</sequence>
<evidence type="ECO:0000256" key="3">
    <source>
        <dbReference type="ARBA" id="ARBA00022741"/>
    </source>
</evidence>
<gene>
    <name evidence="6" type="ORF">THAOC_36090</name>
</gene>
<comment type="caution">
    <text evidence="6">The sequence shown here is derived from an EMBL/GenBank/DDBJ whole genome shotgun (WGS) entry which is preliminary data.</text>
</comment>
<dbReference type="OMA" id="RYIAVIC"/>
<dbReference type="InterPro" id="IPR000873">
    <property type="entry name" value="AMP-dep_synth/lig_dom"/>
</dbReference>
<evidence type="ECO:0000256" key="2">
    <source>
        <dbReference type="ARBA" id="ARBA00022598"/>
    </source>
</evidence>